<accession>A0A9D1ULM6</accession>
<feature type="transmembrane region" description="Helical" evidence="1">
    <location>
        <begin position="61"/>
        <end position="81"/>
    </location>
</feature>
<reference evidence="2" key="1">
    <citation type="journal article" date="2021" name="PeerJ">
        <title>Extensive microbial diversity within the chicken gut microbiome revealed by metagenomics and culture.</title>
        <authorList>
            <person name="Gilroy R."/>
            <person name="Ravi A."/>
            <person name="Getino M."/>
            <person name="Pursley I."/>
            <person name="Horton D.L."/>
            <person name="Alikhan N.F."/>
            <person name="Baker D."/>
            <person name="Gharbi K."/>
            <person name="Hall N."/>
            <person name="Watson M."/>
            <person name="Adriaenssens E.M."/>
            <person name="Foster-Nyarko E."/>
            <person name="Jarju S."/>
            <person name="Secka A."/>
            <person name="Antonio M."/>
            <person name="Oren A."/>
            <person name="Chaudhuri R.R."/>
            <person name="La Ragione R."/>
            <person name="Hildebrand F."/>
            <person name="Pallen M.J."/>
        </authorList>
    </citation>
    <scope>NUCLEOTIDE SEQUENCE</scope>
    <source>
        <strain evidence="2">CHK32-1732</strain>
    </source>
</reference>
<evidence type="ECO:0000256" key="1">
    <source>
        <dbReference type="SAM" id="Phobius"/>
    </source>
</evidence>
<dbReference type="Proteomes" id="UP000824190">
    <property type="component" value="Unassembled WGS sequence"/>
</dbReference>
<evidence type="ECO:0000313" key="2">
    <source>
        <dbReference type="EMBL" id="HIW90960.1"/>
    </source>
</evidence>
<evidence type="ECO:0008006" key="4">
    <source>
        <dbReference type="Google" id="ProtNLM"/>
    </source>
</evidence>
<keyword evidence="1" id="KW-0472">Membrane</keyword>
<keyword evidence="1" id="KW-1133">Transmembrane helix</keyword>
<protein>
    <recommendedName>
        <fullName evidence="4">Alkaline shock response membrane anchor protein AmaP</fullName>
    </recommendedName>
</protein>
<keyword evidence="1" id="KW-0812">Transmembrane</keyword>
<evidence type="ECO:0000313" key="3">
    <source>
        <dbReference type="Proteomes" id="UP000824190"/>
    </source>
</evidence>
<gene>
    <name evidence="2" type="ORF">H9870_04775</name>
</gene>
<reference evidence="2" key="2">
    <citation type="submission" date="2021-04" db="EMBL/GenBank/DDBJ databases">
        <authorList>
            <person name="Gilroy R."/>
        </authorList>
    </citation>
    <scope>NUCLEOTIDE SEQUENCE</scope>
    <source>
        <strain evidence="2">CHK32-1732</strain>
    </source>
</reference>
<dbReference type="AlphaFoldDB" id="A0A9D1ULM6"/>
<proteinExistence type="predicted"/>
<organism evidence="2 3">
    <name type="scientific">Candidatus Corynebacterium avicola</name>
    <dbReference type="NCBI Taxonomy" id="2838527"/>
    <lineage>
        <taxon>Bacteria</taxon>
        <taxon>Bacillati</taxon>
        <taxon>Actinomycetota</taxon>
        <taxon>Actinomycetes</taxon>
        <taxon>Mycobacteriales</taxon>
        <taxon>Corynebacteriaceae</taxon>
        <taxon>Corynebacterium</taxon>
    </lineage>
</organism>
<comment type="caution">
    <text evidence="2">The sequence shown here is derived from an EMBL/GenBank/DDBJ whole genome shotgun (WGS) entry which is preliminary data.</text>
</comment>
<dbReference type="EMBL" id="DXGC01000045">
    <property type="protein sequence ID" value="HIW90960.1"/>
    <property type="molecule type" value="Genomic_DNA"/>
</dbReference>
<name>A0A9D1ULM6_9CORY</name>
<sequence length="188" mass="20134">MSHGKAAFDRLVTFLLALVFAGLAFWAIGLHFEVAAAERIGDYANRDFWSGLTDRDSYTTILVLAAVVLGLLGIFLVGMNIGRSKLGRMVSPASSTAGTIRTSPTDIGSAVAQSLGALDDVTSASHRTTRDRGTDVVQVKLRLAAEADVRRVLDACDTATEDMTAALPGQDVRPRFLIETDRPARQGR</sequence>